<evidence type="ECO:0000259" key="1">
    <source>
        <dbReference type="PROSITE" id="PS50181"/>
    </source>
</evidence>
<reference evidence="3 4" key="1">
    <citation type="submission" date="2020-01" db="EMBL/GenBank/DDBJ databases">
        <authorList>
            <person name="Mishra B."/>
        </authorList>
    </citation>
    <scope>NUCLEOTIDE SEQUENCE [LARGE SCALE GENOMIC DNA]</scope>
</reference>
<feature type="domain" description="F-box" evidence="1">
    <location>
        <begin position="39"/>
        <end position="85"/>
    </location>
</feature>
<gene>
    <name evidence="3" type="ORF">MERR_LOCUS23121</name>
    <name evidence="2" type="ORF">MERR_LOCUS7791</name>
</gene>
<dbReference type="InterPro" id="IPR001810">
    <property type="entry name" value="F-box_dom"/>
</dbReference>
<dbReference type="InterPro" id="IPR015915">
    <property type="entry name" value="Kelch-typ_b-propeller"/>
</dbReference>
<evidence type="ECO:0000313" key="4">
    <source>
        <dbReference type="Proteomes" id="UP000467841"/>
    </source>
</evidence>
<name>A0A6D2IZ35_9BRAS</name>
<dbReference type="AlphaFoldDB" id="A0A6D2IZ35"/>
<organism evidence="3 4">
    <name type="scientific">Microthlaspi erraticum</name>
    <dbReference type="NCBI Taxonomy" id="1685480"/>
    <lineage>
        <taxon>Eukaryota</taxon>
        <taxon>Viridiplantae</taxon>
        <taxon>Streptophyta</taxon>
        <taxon>Embryophyta</taxon>
        <taxon>Tracheophyta</taxon>
        <taxon>Spermatophyta</taxon>
        <taxon>Magnoliopsida</taxon>
        <taxon>eudicotyledons</taxon>
        <taxon>Gunneridae</taxon>
        <taxon>Pentapetalae</taxon>
        <taxon>rosids</taxon>
        <taxon>malvids</taxon>
        <taxon>Brassicales</taxon>
        <taxon>Brassicaceae</taxon>
        <taxon>Coluteocarpeae</taxon>
        <taxon>Microthlaspi</taxon>
    </lineage>
</organism>
<protein>
    <recommendedName>
        <fullName evidence="1">F-box domain-containing protein</fullName>
    </recommendedName>
</protein>
<dbReference type="CDD" id="cd22152">
    <property type="entry name" value="F-box_AtAFR-like"/>
    <property type="match status" value="1"/>
</dbReference>
<dbReference type="EMBL" id="CACVBM020001162">
    <property type="protein sequence ID" value="CAA7035886.1"/>
    <property type="molecule type" value="Genomic_DNA"/>
</dbReference>
<dbReference type="SMART" id="SM00256">
    <property type="entry name" value="FBOX"/>
    <property type="match status" value="1"/>
</dbReference>
<dbReference type="OrthoDB" id="45365at2759"/>
<dbReference type="PROSITE" id="PS50181">
    <property type="entry name" value="FBOX"/>
    <property type="match status" value="1"/>
</dbReference>
<evidence type="ECO:0000313" key="3">
    <source>
        <dbReference type="EMBL" id="CAA7035886.1"/>
    </source>
</evidence>
<dbReference type="Proteomes" id="UP000467841">
    <property type="component" value="Unassembled WGS sequence"/>
</dbReference>
<dbReference type="InterPro" id="IPR057499">
    <property type="entry name" value="Kelch_FKB95"/>
</dbReference>
<dbReference type="EMBL" id="CACVBM020000555">
    <property type="protein sequence ID" value="CAA7020556.1"/>
    <property type="molecule type" value="Genomic_DNA"/>
</dbReference>
<keyword evidence="4" id="KW-1185">Reference proteome</keyword>
<dbReference type="InterPro" id="IPR036047">
    <property type="entry name" value="F-box-like_dom_sf"/>
</dbReference>
<dbReference type="Pfam" id="PF25210">
    <property type="entry name" value="Kelch_FKB95"/>
    <property type="match status" value="1"/>
</dbReference>
<dbReference type="Gene3D" id="2.120.10.80">
    <property type="entry name" value="Kelch-type beta propeller"/>
    <property type="match status" value="1"/>
</dbReference>
<dbReference type="InterPro" id="IPR050354">
    <property type="entry name" value="F-box/kelch-repeat_ARATH"/>
</dbReference>
<dbReference type="Pfam" id="PF00646">
    <property type="entry name" value="F-box"/>
    <property type="match status" value="1"/>
</dbReference>
<sequence>MKLIRISGFLKLFRKLIKIKPAKKSNHPPRPPSPPPPLSSSFESLPEDIVLTCLALISTSYYPKLSLVSTSFRRLVRSDKLYKVRRQLKTEEECFYLCLKSRTNPTDPCLIWYSLWIKPDNQTLNQCMTDEDKSTGNLLVPVQSSYRTNIPNVRSVRVGSEIYTIHCRNFPPSSAMWVKNELTGERREAPRMMMARREPALMCVLDGKIYVMGGCRADESTHWGEVFDVETQTWEPLPDPGPEVRFSSNKFLAGADGNIYVKNKKKIFVYLVDENKWDVKQSSSERLQHGERLVKGCVIKDVKYAYARKICWWKDKMSDEWRIVKDLNGLDAYFINDAEVGTYGGKLVIFWDSPASSRPYKTKKIWCAVILLDRSLHGEVEGQIEWVDTVATVPMSYSLVKCETFWV</sequence>
<dbReference type="SUPFAM" id="SSF117281">
    <property type="entry name" value="Kelch motif"/>
    <property type="match status" value="1"/>
</dbReference>
<accession>A0A6D2IZ35</accession>
<dbReference type="PANTHER" id="PTHR24414:SF68">
    <property type="entry name" value="GALACTOSE OXIDASE_KELCH REPEAT SUPERFAMILY PROTEIN-RELATED"/>
    <property type="match status" value="1"/>
</dbReference>
<dbReference type="SUPFAM" id="SSF81383">
    <property type="entry name" value="F-box domain"/>
    <property type="match status" value="1"/>
</dbReference>
<proteinExistence type="predicted"/>
<evidence type="ECO:0000313" key="2">
    <source>
        <dbReference type="EMBL" id="CAA7020556.1"/>
    </source>
</evidence>
<dbReference type="PANTHER" id="PTHR24414">
    <property type="entry name" value="F-BOX/KELCH-REPEAT PROTEIN SKIP4"/>
    <property type="match status" value="1"/>
</dbReference>